<dbReference type="InterPro" id="IPR042217">
    <property type="entry name" value="T4SS_VirB10/TrbI"/>
</dbReference>
<geneLocation type="plasmid" evidence="7">
    <name>AB-1119-LD</name>
</geneLocation>
<dbReference type="AlphaFoldDB" id="W0LVX6"/>
<evidence type="ECO:0000256" key="6">
    <source>
        <dbReference type="SAM" id="Phobius"/>
    </source>
</evidence>
<comment type="subcellular location">
    <subcellularLocation>
        <location evidence="1">Membrane</location>
        <topology evidence="1">Single-pass membrane protein</topology>
    </subcellularLocation>
</comment>
<reference evidence="7" key="1">
    <citation type="journal article" date="2014" name="PLoS ONE">
        <title>Presence and analysis of plasmids in human and animal associated arcobacter species.</title>
        <authorList>
            <person name="Douidah L."/>
            <person name="De Zutter L."/>
            <person name="Van Nieuwerburgh F."/>
            <person name="Deforce D."/>
            <person name="Ingmer H."/>
            <person name="Vandenberg O."/>
            <person name="Van den Abeele A.M."/>
            <person name="Houf K."/>
        </authorList>
    </citation>
    <scope>NUCLEOTIDE SEQUENCE</scope>
    <source>
        <strain evidence="7">AC1119</strain>
        <plasmid evidence="7">AB-1119-LD</plasmid>
    </source>
</reference>
<evidence type="ECO:0000256" key="1">
    <source>
        <dbReference type="ARBA" id="ARBA00004167"/>
    </source>
</evidence>
<keyword evidence="5 6" id="KW-0472">Membrane</keyword>
<keyword evidence="3 6" id="KW-0812">Transmembrane</keyword>
<dbReference type="CDD" id="cd16429">
    <property type="entry name" value="VirB10"/>
    <property type="match status" value="1"/>
</dbReference>
<dbReference type="GO" id="GO:0016020">
    <property type="term" value="C:membrane"/>
    <property type="evidence" value="ECO:0007669"/>
    <property type="project" value="UniProtKB-SubCell"/>
</dbReference>
<comment type="similarity">
    <text evidence="2">Belongs to the TrbI/VirB10 family.</text>
</comment>
<organism evidence="7">
    <name type="scientific">Aliarcobacter butzleri</name>
    <dbReference type="NCBI Taxonomy" id="28197"/>
    <lineage>
        <taxon>Bacteria</taxon>
        <taxon>Pseudomonadati</taxon>
        <taxon>Campylobacterota</taxon>
        <taxon>Epsilonproteobacteria</taxon>
        <taxon>Campylobacterales</taxon>
        <taxon>Arcobacteraceae</taxon>
        <taxon>Aliarcobacter</taxon>
    </lineage>
</organism>
<sequence length="394" mass="44366">MANTKLIQDIAKGVLGTGAVLGVIFGAVIYSGEDTTSNNDISSFIKDSNFPMESYLYEEKEKENIVKLLEAPEEQEQEKKHLTEDEFKEKSNALQNKLMSNAEQYTKNVFQSNEEIKEDLEKKNLMEFAKLRALQNKSNEVPINRFKEQSQERDFGADKFSNIDVSEQDKASNETKLYRAITADKNIPAQILEAIDSTLNGRVRAQIEDDIYSAMGTTLLIPKGSKAIGEYSSDIKAGSNRFNVIWTRIITPQGHNINLNASITSDLAGNSGVVGDLDERYWQRYGLPLTLSTLTNGTLLAIAQLNSGNGQNQDTQIVLDNSRQDLGYIMKKIIDEQIQIKPKVTVPAGQRIFITPKYDMWFPKPIKGEIMVKYFNKSIEKEEETSETKPINEL</sequence>
<keyword evidence="4 6" id="KW-1133">Transmembrane helix</keyword>
<protein>
    <submittedName>
        <fullName evidence="7">TrbI protein</fullName>
    </submittedName>
</protein>
<dbReference type="Gene3D" id="2.40.128.260">
    <property type="entry name" value="Type IV secretion system, VirB10/TraB/TrbI"/>
    <property type="match status" value="1"/>
</dbReference>
<feature type="transmembrane region" description="Helical" evidence="6">
    <location>
        <begin position="12"/>
        <end position="32"/>
    </location>
</feature>
<evidence type="ECO:0000256" key="4">
    <source>
        <dbReference type="ARBA" id="ARBA00022989"/>
    </source>
</evidence>
<keyword evidence="7" id="KW-0614">Plasmid</keyword>
<accession>W0LVX6</accession>
<evidence type="ECO:0000256" key="3">
    <source>
        <dbReference type="ARBA" id="ARBA00022692"/>
    </source>
</evidence>
<evidence type="ECO:0000256" key="2">
    <source>
        <dbReference type="ARBA" id="ARBA00010265"/>
    </source>
</evidence>
<dbReference type="InterPro" id="IPR005498">
    <property type="entry name" value="T4SS_VirB10/TraB/TrbI"/>
</dbReference>
<dbReference type="Pfam" id="PF03743">
    <property type="entry name" value="TrbI"/>
    <property type="match status" value="1"/>
</dbReference>
<proteinExistence type="inferred from homology"/>
<dbReference type="EMBL" id="KF740630">
    <property type="protein sequence ID" value="AHG28758.1"/>
    <property type="molecule type" value="Genomic_DNA"/>
</dbReference>
<dbReference type="RefSeq" id="WP_032072659.1">
    <property type="nucleotide sequence ID" value="NC_025153.1"/>
</dbReference>
<evidence type="ECO:0000313" key="7">
    <source>
        <dbReference type="EMBL" id="AHG28758.1"/>
    </source>
</evidence>
<name>W0LVX6_9BACT</name>
<evidence type="ECO:0000256" key="5">
    <source>
        <dbReference type="ARBA" id="ARBA00023136"/>
    </source>
</evidence>